<dbReference type="Pfam" id="PF00620">
    <property type="entry name" value="RhoGAP"/>
    <property type="match status" value="1"/>
</dbReference>
<dbReference type="InterPro" id="IPR000198">
    <property type="entry name" value="RhoGAP_dom"/>
</dbReference>
<name>A0A1Y2AHK3_9TREE</name>
<dbReference type="OrthoDB" id="79452at2759"/>
<dbReference type="GO" id="GO:0060237">
    <property type="term" value="P:regulation of fungal-type cell wall organization"/>
    <property type="evidence" value="ECO:0007669"/>
    <property type="project" value="TreeGrafter"/>
</dbReference>
<dbReference type="SMART" id="SM00324">
    <property type="entry name" value="RhoGAP"/>
    <property type="match status" value="1"/>
</dbReference>
<feature type="region of interest" description="Disordered" evidence="2">
    <location>
        <begin position="1"/>
        <end position="96"/>
    </location>
</feature>
<feature type="compositionally biased region" description="Basic and acidic residues" evidence="2">
    <location>
        <begin position="270"/>
        <end position="283"/>
    </location>
</feature>
<accession>A0A1Y2AHK3</accession>
<dbReference type="Gene3D" id="1.10.555.10">
    <property type="entry name" value="Rho GTPase activation protein"/>
    <property type="match status" value="1"/>
</dbReference>
<feature type="region of interest" description="Disordered" evidence="2">
    <location>
        <begin position="239"/>
        <end position="290"/>
    </location>
</feature>
<evidence type="ECO:0000259" key="3">
    <source>
        <dbReference type="PROSITE" id="PS50238"/>
    </source>
</evidence>
<dbReference type="Proteomes" id="UP000193986">
    <property type="component" value="Unassembled WGS sequence"/>
</dbReference>
<dbReference type="CDD" id="cd00159">
    <property type="entry name" value="RhoGAP"/>
    <property type="match status" value="1"/>
</dbReference>
<feature type="compositionally biased region" description="Polar residues" evidence="2">
    <location>
        <begin position="165"/>
        <end position="175"/>
    </location>
</feature>
<feature type="compositionally biased region" description="Low complexity" evidence="2">
    <location>
        <begin position="34"/>
        <end position="49"/>
    </location>
</feature>
<dbReference type="InParanoid" id="A0A1Y2AHK3"/>
<dbReference type="STRING" id="71784.A0A1Y2AHK3"/>
<proteinExistence type="predicted"/>
<feature type="compositionally biased region" description="Polar residues" evidence="2">
    <location>
        <begin position="599"/>
        <end position="627"/>
    </location>
</feature>
<dbReference type="InterPro" id="IPR051025">
    <property type="entry name" value="RhoGAP"/>
</dbReference>
<reference evidence="4 5" key="1">
    <citation type="submission" date="2016-07" db="EMBL/GenBank/DDBJ databases">
        <title>Pervasive Adenine N6-methylation of Active Genes in Fungi.</title>
        <authorList>
            <consortium name="DOE Joint Genome Institute"/>
            <person name="Mondo S.J."/>
            <person name="Dannebaum R.O."/>
            <person name="Kuo R.C."/>
            <person name="Labutti K."/>
            <person name="Haridas S."/>
            <person name="Kuo A."/>
            <person name="Salamov A."/>
            <person name="Ahrendt S.R."/>
            <person name="Lipzen A."/>
            <person name="Sullivan W."/>
            <person name="Andreopoulos W.B."/>
            <person name="Clum A."/>
            <person name="Lindquist E."/>
            <person name="Daum C."/>
            <person name="Ramamoorthy G.K."/>
            <person name="Gryganskyi A."/>
            <person name="Culley D."/>
            <person name="Magnuson J.K."/>
            <person name="James T.Y."/>
            <person name="O'Malley M.A."/>
            <person name="Stajich J.E."/>
            <person name="Spatafora J.W."/>
            <person name="Visel A."/>
            <person name="Grigoriev I.V."/>
        </authorList>
    </citation>
    <scope>NUCLEOTIDE SEQUENCE [LARGE SCALE GENOMIC DNA]</scope>
    <source>
        <strain evidence="4 5">68-887.2</strain>
    </source>
</reference>
<dbReference type="PROSITE" id="PS50238">
    <property type="entry name" value="RHOGAP"/>
    <property type="match status" value="1"/>
</dbReference>
<gene>
    <name evidence="4" type="ORF">BCR39DRAFT_48243</name>
</gene>
<dbReference type="AlphaFoldDB" id="A0A1Y2AHK3"/>
<evidence type="ECO:0000313" key="5">
    <source>
        <dbReference type="Proteomes" id="UP000193986"/>
    </source>
</evidence>
<evidence type="ECO:0000313" key="4">
    <source>
        <dbReference type="EMBL" id="ORY21986.1"/>
    </source>
</evidence>
<protein>
    <recommendedName>
        <fullName evidence="3">Rho-GAP domain-containing protein</fullName>
    </recommendedName>
</protein>
<evidence type="ECO:0000256" key="2">
    <source>
        <dbReference type="SAM" id="MobiDB-lite"/>
    </source>
</evidence>
<dbReference type="GO" id="GO:0007165">
    <property type="term" value="P:signal transduction"/>
    <property type="evidence" value="ECO:0007669"/>
    <property type="project" value="InterPro"/>
</dbReference>
<keyword evidence="1" id="KW-0343">GTPase activation</keyword>
<dbReference type="PANTHER" id="PTHR15228:SF25">
    <property type="entry name" value="F-BAR DOMAIN-CONTAINING PROTEIN"/>
    <property type="match status" value="1"/>
</dbReference>
<dbReference type="PANTHER" id="PTHR15228">
    <property type="entry name" value="SPERMATHECAL PHYSIOLOGY VARIANT"/>
    <property type="match status" value="1"/>
</dbReference>
<dbReference type="EMBL" id="MCFC01000100">
    <property type="protein sequence ID" value="ORY21986.1"/>
    <property type="molecule type" value="Genomic_DNA"/>
</dbReference>
<feature type="region of interest" description="Disordered" evidence="2">
    <location>
        <begin position="562"/>
        <end position="655"/>
    </location>
</feature>
<feature type="compositionally biased region" description="Low complexity" evidence="2">
    <location>
        <begin position="628"/>
        <end position="655"/>
    </location>
</feature>
<feature type="compositionally biased region" description="Basic and acidic residues" evidence="2">
    <location>
        <begin position="239"/>
        <end position="248"/>
    </location>
</feature>
<dbReference type="InterPro" id="IPR008936">
    <property type="entry name" value="Rho_GTPase_activation_prot"/>
</dbReference>
<feature type="compositionally biased region" description="Polar residues" evidence="2">
    <location>
        <begin position="137"/>
        <end position="146"/>
    </location>
</feature>
<organism evidence="4 5">
    <name type="scientific">Naematelia encephala</name>
    <dbReference type="NCBI Taxonomy" id="71784"/>
    <lineage>
        <taxon>Eukaryota</taxon>
        <taxon>Fungi</taxon>
        <taxon>Dikarya</taxon>
        <taxon>Basidiomycota</taxon>
        <taxon>Agaricomycotina</taxon>
        <taxon>Tremellomycetes</taxon>
        <taxon>Tremellales</taxon>
        <taxon>Naemateliaceae</taxon>
        <taxon>Naematelia</taxon>
    </lineage>
</organism>
<feature type="region of interest" description="Disordered" evidence="2">
    <location>
        <begin position="133"/>
        <end position="188"/>
    </location>
</feature>
<comment type="caution">
    <text evidence="4">The sequence shown here is derived from an EMBL/GenBank/DDBJ whole genome shotgun (WGS) entry which is preliminary data.</text>
</comment>
<feature type="compositionally biased region" description="Polar residues" evidence="2">
    <location>
        <begin position="59"/>
        <end position="70"/>
    </location>
</feature>
<evidence type="ECO:0000256" key="1">
    <source>
        <dbReference type="ARBA" id="ARBA00022468"/>
    </source>
</evidence>
<dbReference type="GO" id="GO:0005096">
    <property type="term" value="F:GTPase activator activity"/>
    <property type="evidence" value="ECO:0007669"/>
    <property type="project" value="UniProtKB-KW"/>
</dbReference>
<dbReference type="SUPFAM" id="SSF48350">
    <property type="entry name" value="GTPase activation domain, GAP"/>
    <property type="match status" value="1"/>
</dbReference>
<keyword evidence="5" id="KW-1185">Reference proteome</keyword>
<feature type="domain" description="Rho-GAP" evidence="3">
    <location>
        <begin position="329"/>
        <end position="541"/>
    </location>
</feature>
<dbReference type="GO" id="GO:0005938">
    <property type="term" value="C:cell cortex"/>
    <property type="evidence" value="ECO:0007669"/>
    <property type="project" value="TreeGrafter"/>
</dbReference>
<sequence>MSPSRIPRPGGDVRSPPGNAIRSPSASSAPGFRANNPFAVNNNINNNRASSPGPPGQALGTNTLRVSQATRRVKPPSPDMDDGNTGMPSSQGSGIRRPVPALENSSIPRASVNQSPRIAQAAQYSAGMPRSCLRQPSMPSFSSPSRTLVARPAQTDPQRPIGRQRSATTAAQAPHSSPLLFEPSFADSREPGVPPHIRVRLRLIHQLGVVLGIDAQGISSKIDIPGLLARVDQAYDKGWGRDGEREKGTVSGLPLPPVNGNVALGPAGRVRADNPREPKDVKGKNSGATERGGMLGVLRRLGRRASPDDIATVGVGFPGGASEGPAFGVQLNEAPAGSWCTSLIGGQRHELPLIVFTVVEEIYRRGMSHPGIFRLAGDGTRISHLTKVFNLPPLYGDSLSIANEPIHNLTGLIKRYVRDLPEPILDESLFPAFLSFCAEPEPGALVLPLATRVTAAQILLKLLPPLHFSLLVYILAFLGQLPLFPDNRLNVESISIIFGPAMCAARGKGISGLGPSTSGQRGIEHNPEEVSNLVNQSQATLAWLLRNWSAISDKVLDPPFDETELEEKTEEETKKVDPRLLSPIDLRAGQRPETPYRADSNQVQQSPSSATPPGSVDVSRNPSTASETSSRTACSDTATTASTTPASAGMPASPSSGSIFARALSSMSIASHNADANVEVVKLPKRSASFTSLSSLVRKGGHFMHKMDSKNGSNTGEYI</sequence>